<evidence type="ECO:0000256" key="3">
    <source>
        <dbReference type="ARBA" id="ARBA00038054"/>
    </source>
</evidence>
<dbReference type="Gene3D" id="2.30.110.10">
    <property type="entry name" value="Electron Transport, Fmn-binding Protein, Chain A"/>
    <property type="match status" value="1"/>
</dbReference>
<dbReference type="AlphaFoldDB" id="A0A5R8Q7T7"/>
<name>A0A5R8Q7T7_9FIRM</name>
<dbReference type="GO" id="GO:0016646">
    <property type="term" value="F:oxidoreductase activity, acting on the CH-NH group of donors, NAD or NADP as acceptor"/>
    <property type="evidence" value="ECO:0007669"/>
    <property type="project" value="UniProtKB-ARBA"/>
</dbReference>
<dbReference type="InterPro" id="IPR052174">
    <property type="entry name" value="Flavoredoxin"/>
</dbReference>
<dbReference type="PANTHER" id="PTHR43567">
    <property type="entry name" value="FLAVOREDOXIN-RELATED-RELATED"/>
    <property type="match status" value="1"/>
</dbReference>
<dbReference type="InParanoid" id="A0A5R8Q7T7"/>
<dbReference type="SUPFAM" id="SSF50475">
    <property type="entry name" value="FMN-binding split barrel"/>
    <property type="match status" value="1"/>
</dbReference>
<keyword evidence="6" id="KW-1185">Reference proteome</keyword>
<protein>
    <recommendedName>
        <fullName evidence="4">Flavin reductase like domain-containing protein</fullName>
    </recommendedName>
</protein>
<evidence type="ECO:0000259" key="4">
    <source>
        <dbReference type="Pfam" id="PF01613"/>
    </source>
</evidence>
<organism evidence="5 6">
    <name type="scientific">Culicoidibacter larvae</name>
    <dbReference type="NCBI Taxonomy" id="2579976"/>
    <lineage>
        <taxon>Bacteria</taxon>
        <taxon>Bacillati</taxon>
        <taxon>Bacillota</taxon>
        <taxon>Culicoidibacteria</taxon>
        <taxon>Culicoidibacterales</taxon>
        <taxon>Culicoidibacteraceae</taxon>
        <taxon>Culicoidibacter</taxon>
    </lineage>
</organism>
<dbReference type="GO" id="GO:0010181">
    <property type="term" value="F:FMN binding"/>
    <property type="evidence" value="ECO:0007669"/>
    <property type="project" value="InterPro"/>
</dbReference>
<proteinExistence type="inferred from homology"/>
<dbReference type="InterPro" id="IPR002563">
    <property type="entry name" value="Flavin_Rdtase-like_dom"/>
</dbReference>
<keyword evidence="2" id="KW-0285">Flavoprotein</keyword>
<dbReference type="EMBL" id="VBWP01000011">
    <property type="protein sequence ID" value="TLG71540.1"/>
    <property type="molecule type" value="Genomic_DNA"/>
</dbReference>
<dbReference type="Pfam" id="PF01613">
    <property type="entry name" value="Flavin_Reduct"/>
    <property type="match status" value="1"/>
</dbReference>
<accession>A0A5R8Q7T7</accession>
<sequence>MKQNFKTAKFYPGYPVFVIGYCDDEGNEQLSTSTSSYTLGDMVMFGVGKGSALAAQVKPGKTVTLNYLSREQLAIAERGGFFSALSKADKAEQSGATFVASEDNLAPYVDEADLIFVCVIDDVSDDGTYLHVHAKIEARLCTPQLLDDNGNFIYEKLDVVLYEGDAKRRVYRFLEPDYVPGGSYLSKKK</sequence>
<feature type="domain" description="Flavin reductase like" evidence="4">
    <location>
        <begin position="14"/>
        <end position="139"/>
    </location>
</feature>
<comment type="similarity">
    <text evidence="3">Belongs to the flavoredoxin family.</text>
</comment>
<dbReference type="InterPro" id="IPR012349">
    <property type="entry name" value="Split_barrel_FMN-bd"/>
</dbReference>
<comment type="caution">
    <text evidence="5">The sequence shown here is derived from an EMBL/GenBank/DDBJ whole genome shotgun (WGS) entry which is preliminary data.</text>
</comment>
<dbReference type="RefSeq" id="WP_138192190.1">
    <property type="nucleotide sequence ID" value="NZ_VBWP01000011.1"/>
</dbReference>
<evidence type="ECO:0000256" key="2">
    <source>
        <dbReference type="ARBA" id="ARBA00022630"/>
    </source>
</evidence>
<dbReference type="Proteomes" id="UP000306912">
    <property type="component" value="Unassembled WGS sequence"/>
</dbReference>
<evidence type="ECO:0000256" key="1">
    <source>
        <dbReference type="ARBA" id="ARBA00001917"/>
    </source>
</evidence>
<dbReference type="PANTHER" id="PTHR43567:SF1">
    <property type="entry name" value="FLAVOREDOXIN"/>
    <property type="match status" value="1"/>
</dbReference>
<gene>
    <name evidence="5" type="ORF">FEZ08_10630</name>
</gene>
<evidence type="ECO:0000313" key="5">
    <source>
        <dbReference type="EMBL" id="TLG71540.1"/>
    </source>
</evidence>
<dbReference type="OrthoDB" id="9806228at2"/>
<reference evidence="5 6" key="1">
    <citation type="submission" date="2019-05" db="EMBL/GenBank/DDBJ databases">
        <title>Culicoidintestinum kansasii gen. nov., sp. nov. from the gastrointestinal tract of the biting midge, Culicoides sonorensis.</title>
        <authorList>
            <person name="Neupane S."/>
            <person name="Ghosh A."/>
            <person name="Gunther S."/>
            <person name="Martin K."/>
            <person name="Zurek L."/>
        </authorList>
    </citation>
    <scope>NUCLEOTIDE SEQUENCE [LARGE SCALE GENOMIC DNA]</scope>
    <source>
        <strain evidence="5 6">CS-1</strain>
    </source>
</reference>
<comment type="cofactor">
    <cofactor evidence="1">
        <name>FMN</name>
        <dbReference type="ChEBI" id="CHEBI:58210"/>
    </cofactor>
</comment>
<evidence type="ECO:0000313" key="6">
    <source>
        <dbReference type="Proteomes" id="UP000306912"/>
    </source>
</evidence>